<keyword evidence="3" id="KW-1133">Transmembrane helix</keyword>
<dbReference type="Proteomes" id="UP000469385">
    <property type="component" value="Unassembled WGS sequence"/>
</dbReference>
<dbReference type="GO" id="GO:0005886">
    <property type="term" value="C:plasma membrane"/>
    <property type="evidence" value="ECO:0007669"/>
    <property type="project" value="TreeGrafter"/>
</dbReference>
<dbReference type="EMBL" id="WSEL01000003">
    <property type="protein sequence ID" value="MVQ29759.1"/>
    <property type="molecule type" value="Genomic_DNA"/>
</dbReference>
<keyword evidence="4" id="KW-0966">Cell projection</keyword>
<feature type="transmembrane region" description="Helical" evidence="3">
    <location>
        <begin position="32"/>
        <end position="57"/>
    </location>
</feature>
<dbReference type="PANTHER" id="PTHR30531:SF12">
    <property type="entry name" value="FLAGELLAR BIOSYNTHETIC PROTEIN FLHB"/>
    <property type="match status" value="1"/>
</dbReference>
<evidence type="ECO:0000256" key="2">
    <source>
        <dbReference type="SAM" id="MobiDB-lite"/>
    </source>
</evidence>
<name>A0A6N8IS68_9BURK</name>
<keyword evidence="3" id="KW-0472">Membrane</keyword>
<dbReference type="PRINTS" id="PR00950">
    <property type="entry name" value="TYPE3IMSPROT"/>
</dbReference>
<dbReference type="GO" id="GO:0009306">
    <property type="term" value="P:protein secretion"/>
    <property type="evidence" value="ECO:0007669"/>
    <property type="project" value="InterPro"/>
</dbReference>
<feature type="transmembrane region" description="Helical" evidence="3">
    <location>
        <begin position="192"/>
        <end position="211"/>
    </location>
</feature>
<dbReference type="InterPro" id="IPR006135">
    <property type="entry name" value="T3SS_substrate_exporter"/>
</dbReference>
<evidence type="ECO:0000313" key="4">
    <source>
        <dbReference type="EMBL" id="MVQ29759.1"/>
    </source>
</evidence>
<proteinExistence type="inferred from homology"/>
<comment type="similarity">
    <text evidence="1">Belongs to the type III secretion exporter family.</text>
</comment>
<keyword evidence="4" id="KW-0282">Flagellum</keyword>
<sequence>MAEQDLDRNEAATPFKLQKARDQGKAPRSPDVVAVAGFAAAMAVASWHGAAMVASFLDLVRGALAAAAVPAIDAAWVSAQVGALGWEVLSILGPLLLTVMGAAILASLAQTGVLLSFDPLKPDLSRIHPATGLRRLFSGRTSFDAARAVLKLVVLVVAAGLALQALLPRSPALADLPPPAMVLAFIDETTALGFRMAVVLAVIAAIDLLWTRREYGARMRMSRRELKDEHRQREGDPRVRARLRELRVQLLKRSKALRNTRSADVVLTNPTHVAVALRYVHGQMDAPQVVAKGAGQLAAAMREIARRHAVVVVPSPALARRLFGAVDIDQVLPPAFHAEVARIIVWVFAMRQRRAQGQGAAG</sequence>
<dbReference type="PANTHER" id="PTHR30531">
    <property type="entry name" value="FLAGELLAR BIOSYNTHETIC PROTEIN FLHB"/>
    <property type="match status" value="1"/>
</dbReference>
<dbReference type="InterPro" id="IPR029025">
    <property type="entry name" value="T3SS_substrate_exporter_C"/>
</dbReference>
<feature type="compositionally biased region" description="Basic and acidic residues" evidence="2">
    <location>
        <begin position="1"/>
        <end position="10"/>
    </location>
</feature>
<protein>
    <submittedName>
        <fullName evidence="4">Flagellar type III secretion system protein FlhB</fullName>
    </submittedName>
</protein>
<reference evidence="4 5" key="1">
    <citation type="submission" date="2019-12" db="EMBL/GenBank/DDBJ databases">
        <authorList>
            <person name="Huq M.A."/>
        </authorList>
    </citation>
    <scope>NUCLEOTIDE SEQUENCE [LARGE SCALE GENOMIC DNA]</scope>
    <source>
        <strain evidence="4 5">MAH-25</strain>
    </source>
</reference>
<keyword evidence="5" id="KW-1185">Reference proteome</keyword>
<keyword evidence="3" id="KW-0812">Transmembrane</keyword>
<dbReference type="Gene3D" id="3.40.1690.10">
    <property type="entry name" value="secretion proteins EscU"/>
    <property type="match status" value="1"/>
</dbReference>
<feature type="region of interest" description="Disordered" evidence="2">
    <location>
        <begin position="1"/>
        <end position="24"/>
    </location>
</feature>
<gene>
    <name evidence="4" type="primary">flhB</name>
    <name evidence="4" type="ORF">GON04_09885</name>
</gene>
<dbReference type="Pfam" id="PF01312">
    <property type="entry name" value="Bac_export_2"/>
    <property type="match status" value="1"/>
</dbReference>
<comment type="caution">
    <text evidence="4">The sequence shown here is derived from an EMBL/GenBank/DDBJ whole genome shotgun (WGS) entry which is preliminary data.</text>
</comment>
<dbReference type="AlphaFoldDB" id="A0A6N8IS68"/>
<accession>A0A6N8IS68</accession>
<dbReference type="SUPFAM" id="SSF160544">
    <property type="entry name" value="EscU C-terminal domain-like"/>
    <property type="match status" value="1"/>
</dbReference>
<dbReference type="RefSeq" id="WP_157397730.1">
    <property type="nucleotide sequence ID" value="NZ_WSEL01000003.1"/>
</dbReference>
<keyword evidence="4" id="KW-0969">Cilium</keyword>
<evidence type="ECO:0000256" key="3">
    <source>
        <dbReference type="SAM" id="Phobius"/>
    </source>
</evidence>
<evidence type="ECO:0000256" key="1">
    <source>
        <dbReference type="ARBA" id="ARBA00010690"/>
    </source>
</evidence>
<feature type="transmembrane region" description="Helical" evidence="3">
    <location>
        <begin position="148"/>
        <end position="167"/>
    </location>
</feature>
<feature type="transmembrane region" description="Helical" evidence="3">
    <location>
        <begin position="92"/>
        <end position="117"/>
    </location>
</feature>
<organism evidence="4 5">
    <name type="scientific">Ramlibacter pinisoli</name>
    <dbReference type="NCBI Taxonomy" id="2682844"/>
    <lineage>
        <taxon>Bacteria</taxon>
        <taxon>Pseudomonadati</taxon>
        <taxon>Pseudomonadota</taxon>
        <taxon>Betaproteobacteria</taxon>
        <taxon>Burkholderiales</taxon>
        <taxon>Comamonadaceae</taxon>
        <taxon>Ramlibacter</taxon>
    </lineage>
</organism>
<evidence type="ECO:0000313" key="5">
    <source>
        <dbReference type="Proteomes" id="UP000469385"/>
    </source>
</evidence>